<sequence>MSITVTDASGRTVLASGNADKAGHLPDNARLFMKVFGDENGEPVGLAFWRYATLLSDTRIPVDGYRDERFALPADAQWPLHVETHLQFRIYPQWVTDLVQQTVPELPDPPIVTLNHLTADWETSDQAAREAP</sequence>
<evidence type="ECO:0000313" key="1">
    <source>
        <dbReference type="EMBL" id="GGX66149.1"/>
    </source>
</evidence>
<dbReference type="Proteomes" id="UP000626148">
    <property type="component" value="Unassembled WGS sequence"/>
</dbReference>
<gene>
    <name evidence="1" type="ORF">GCM10007392_37240</name>
</gene>
<protein>
    <submittedName>
        <fullName evidence="1">Uncharacterized protein</fullName>
    </submittedName>
</protein>
<dbReference type="RefSeq" id="WP_229805436.1">
    <property type="nucleotide sequence ID" value="NZ_BMXR01000010.1"/>
</dbReference>
<reference evidence="1" key="1">
    <citation type="journal article" date="2014" name="Int. J. Syst. Evol. Microbiol.">
        <title>Complete genome sequence of Corynebacterium casei LMG S-19264T (=DSM 44701T), isolated from a smear-ripened cheese.</title>
        <authorList>
            <consortium name="US DOE Joint Genome Institute (JGI-PGF)"/>
            <person name="Walter F."/>
            <person name="Albersmeier A."/>
            <person name="Kalinowski J."/>
            <person name="Ruckert C."/>
        </authorList>
    </citation>
    <scope>NUCLEOTIDE SEQUENCE</scope>
    <source>
        <strain evidence="1">KCTC 22169</strain>
    </source>
</reference>
<proteinExistence type="predicted"/>
<dbReference type="EMBL" id="BMXR01000010">
    <property type="protein sequence ID" value="GGX66149.1"/>
    <property type="molecule type" value="Genomic_DNA"/>
</dbReference>
<organism evidence="1 2">
    <name type="scientific">Saccharospirillum salsuginis</name>
    <dbReference type="NCBI Taxonomy" id="418750"/>
    <lineage>
        <taxon>Bacteria</taxon>
        <taxon>Pseudomonadati</taxon>
        <taxon>Pseudomonadota</taxon>
        <taxon>Gammaproteobacteria</taxon>
        <taxon>Oceanospirillales</taxon>
        <taxon>Saccharospirillaceae</taxon>
        <taxon>Saccharospirillum</taxon>
    </lineage>
</organism>
<dbReference type="AlphaFoldDB" id="A0A918NGM7"/>
<comment type="caution">
    <text evidence="1">The sequence shown here is derived from an EMBL/GenBank/DDBJ whole genome shotgun (WGS) entry which is preliminary data.</text>
</comment>
<accession>A0A918NGM7</accession>
<name>A0A918NGM7_9GAMM</name>
<reference evidence="1" key="2">
    <citation type="submission" date="2020-09" db="EMBL/GenBank/DDBJ databases">
        <authorList>
            <person name="Sun Q."/>
            <person name="Kim S."/>
        </authorList>
    </citation>
    <scope>NUCLEOTIDE SEQUENCE</scope>
    <source>
        <strain evidence="1">KCTC 22169</strain>
    </source>
</reference>
<evidence type="ECO:0000313" key="2">
    <source>
        <dbReference type="Proteomes" id="UP000626148"/>
    </source>
</evidence>
<keyword evidence="2" id="KW-1185">Reference proteome</keyword>